<evidence type="ECO:0000313" key="7">
    <source>
        <dbReference type="EMBL" id="MFC3052076.1"/>
    </source>
</evidence>
<evidence type="ECO:0000313" key="8">
    <source>
        <dbReference type="Proteomes" id="UP001595444"/>
    </source>
</evidence>
<comment type="cofactor">
    <cofactor evidence="5">
        <name>Mg(2+)</name>
        <dbReference type="ChEBI" id="CHEBI:18420"/>
    </cofactor>
    <text evidence="5">Binds 1 Mg(2+) ion per subunit.</text>
</comment>
<comment type="caution">
    <text evidence="7">The sequence shown here is derived from an EMBL/GenBank/DDBJ whole genome shotgun (WGS) entry which is preliminary data.</text>
</comment>
<dbReference type="EC" id="5.1.1.-" evidence="5"/>
<dbReference type="InterPro" id="IPR036849">
    <property type="entry name" value="Enolase-like_C_sf"/>
</dbReference>
<proteinExistence type="inferred from homology"/>
<dbReference type="InterPro" id="IPR018110">
    <property type="entry name" value="Mandel_Rmase/mucon_lact_enz_CS"/>
</dbReference>
<dbReference type="SUPFAM" id="SSF51604">
    <property type="entry name" value="Enolase C-terminal domain-like"/>
    <property type="match status" value="1"/>
</dbReference>
<accession>A0ABV7D5F9</accession>
<dbReference type="SUPFAM" id="SSF54826">
    <property type="entry name" value="Enolase N-terminal domain-like"/>
    <property type="match status" value="1"/>
</dbReference>
<name>A0ABV7D5F9_9PROT</name>
<dbReference type="Gene3D" id="3.20.20.120">
    <property type="entry name" value="Enolase-like C-terminal domain"/>
    <property type="match status" value="1"/>
</dbReference>
<keyword evidence="2 5" id="KW-0479">Metal-binding</keyword>
<dbReference type="CDD" id="cd03319">
    <property type="entry name" value="L-Ala-DL-Glu_epimerase"/>
    <property type="match status" value="1"/>
</dbReference>
<evidence type="ECO:0000256" key="1">
    <source>
        <dbReference type="ARBA" id="ARBA00008031"/>
    </source>
</evidence>
<reference evidence="8" key="1">
    <citation type="journal article" date="2019" name="Int. J. Syst. Evol. Microbiol.">
        <title>The Global Catalogue of Microorganisms (GCM) 10K type strain sequencing project: providing services to taxonomists for standard genome sequencing and annotation.</title>
        <authorList>
            <consortium name="The Broad Institute Genomics Platform"/>
            <consortium name="The Broad Institute Genome Sequencing Center for Infectious Disease"/>
            <person name="Wu L."/>
            <person name="Ma J."/>
        </authorList>
    </citation>
    <scope>NUCLEOTIDE SEQUENCE [LARGE SCALE GENOMIC DNA]</scope>
    <source>
        <strain evidence="8">KCTC 62164</strain>
    </source>
</reference>
<keyword evidence="4 5" id="KW-0413">Isomerase</keyword>
<sequence length="326" mass="35131">MPKLTIRLETWPIAGTFTISRSSATESYVLVVELQEGNLVGRGECEPDDTDPAIGHIVAEQIYAVRQQIEQGISQKELLDLLPRGPARNAVDCALWDLACKKQGKPIEAVTGIPPLKPLTTAYTISIDTLDVMAEKAALNKNRALLKIKLNADECLAKINAIHAAAPDAKLIVDANEAWSLTQLQALAPEMAQLGVAMIEQPLPAGNDDGLATYAGPVPLCADESCLDRTSLAFVKERYQFINIKLDKTGGLTEALLLAEEAEKMGLRIMVGCMVGTSLAMAPALIVAQKAEFVDLDGPLLLAKDRENGMRYENSLVYPATPALWG</sequence>
<comment type="similarity">
    <text evidence="1 5">Belongs to the mandelate racemase/muconate lactonizing enzyme family.</text>
</comment>
<dbReference type="RefSeq" id="WP_194214625.1">
    <property type="nucleotide sequence ID" value="NZ_CP061205.1"/>
</dbReference>
<organism evidence="7 8">
    <name type="scientific">Kordiimonas pumila</name>
    <dbReference type="NCBI Taxonomy" id="2161677"/>
    <lineage>
        <taxon>Bacteria</taxon>
        <taxon>Pseudomonadati</taxon>
        <taxon>Pseudomonadota</taxon>
        <taxon>Alphaproteobacteria</taxon>
        <taxon>Kordiimonadales</taxon>
        <taxon>Kordiimonadaceae</taxon>
        <taxon>Kordiimonas</taxon>
    </lineage>
</organism>
<evidence type="ECO:0000256" key="3">
    <source>
        <dbReference type="ARBA" id="ARBA00022842"/>
    </source>
</evidence>
<dbReference type="Proteomes" id="UP001595444">
    <property type="component" value="Unassembled WGS sequence"/>
</dbReference>
<keyword evidence="8" id="KW-1185">Reference proteome</keyword>
<keyword evidence="3 5" id="KW-0460">Magnesium</keyword>
<dbReference type="PROSITE" id="PS00909">
    <property type="entry name" value="MR_MLE_2"/>
    <property type="match status" value="1"/>
</dbReference>
<dbReference type="SFLD" id="SFLDG00180">
    <property type="entry name" value="muconate_cycloisomerase"/>
    <property type="match status" value="1"/>
</dbReference>
<dbReference type="Gene3D" id="3.30.390.10">
    <property type="entry name" value="Enolase-like, N-terminal domain"/>
    <property type="match status" value="1"/>
</dbReference>
<evidence type="ECO:0000256" key="5">
    <source>
        <dbReference type="RuleBase" id="RU366006"/>
    </source>
</evidence>
<evidence type="ECO:0000259" key="6">
    <source>
        <dbReference type="SMART" id="SM00922"/>
    </source>
</evidence>
<dbReference type="SFLD" id="SFLDF00010">
    <property type="entry name" value="dipeptide_epimerase"/>
    <property type="match status" value="1"/>
</dbReference>
<feature type="domain" description="Mandelate racemase/muconate lactonizing enzyme C-terminal" evidence="6">
    <location>
        <begin position="130"/>
        <end position="221"/>
    </location>
</feature>
<dbReference type="PANTHER" id="PTHR48080">
    <property type="entry name" value="D-GALACTONATE DEHYDRATASE-RELATED"/>
    <property type="match status" value="1"/>
</dbReference>
<dbReference type="SMART" id="SM00922">
    <property type="entry name" value="MR_MLE"/>
    <property type="match status" value="1"/>
</dbReference>
<dbReference type="InterPro" id="IPR029065">
    <property type="entry name" value="Enolase_C-like"/>
</dbReference>
<dbReference type="SFLD" id="SFLDS00001">
    <property type="entry name" value="Enolase"/>
    <property type="match status" value="1"/>
</dbReference>
<dbReference type="Pfam" id="PF13378">
    <property type="entry name" value="MR_MLE_C"/>
    <property type="match status" value="1"/>
</dbReference>
<evidence type="ECO:0000256" key="4">
    <source>
        <dbReference type="ARBA" id="ARBA00023235"/>
    </source>
</evidence>
<dbReference type="Pfam" id="PF02746">
    <property type="entry name" value="MR_MLE_N"/>
    <property type="match status" value="1"/>
</dbReference>
<dbReference type="PANTHER" id="PTHR48080:SF3">
    <property type="entry name" value="ENOLASE SUPERFAMILY MEMBER DDB_G0284701"/>
    <property type="match status" value="1"/>
</dbReference>
<dbReference type="InterPro" id="IPR034603">
    <property type="entry name" value="Dipeptide_epimerase"/>
</dbReference>
<dbReference type="InterPro" id="IPR034593">
    <property type="entry name" value="DgoD-like"/>
</dbReference>
<dbReference type="InterPro" id="IPR013341">
    <property type="entry name" value="Mandelate_racemase_N_dom"/>
</dbReference>
<protein>
    <recommendedName>
        <fullName evidence="5">Dipeptide epimerase</fullName>
        <ecNumber evidence="5">5.1.1.-</ecNumber>
    </recommendedName>
</protein>
<dbReference type="NCBIfam" id="NF042940">
    <property type="entry name" value="racemase_DgcA"/>
    <property type="match status" value="1"/>
</dbReference>
<dbReference type="InterPro" id="IPR029017">
    <property type="entry name" value="Enolase-like_N"/>
</dbReference>
<dbReference type="InterPro" id="IPR013342">
    <property type="entry name" value="Mandelate_racemase_C"/>
</dbReference>
<evidence type="ECO:0000256" key="2">
    <source>
        <dbReference type="ARBA" id="ARBA00022723"/>
    </source>
</evidence>
<gene>
    <name evidence="7" type="primary">dgcA</name>
    <name evidence="7" type="ORF">ACFOKA_09170</name>
</gene>
<dbReference type="EMBL" id="JBHRSL010000007">
    <property type="protein sequence ID" value="MFC3052076.1"/>
    <property type="molecule type" value="Genomic_DNA"/>
</dbReference>